<feature type="domain" description="Phosphoribosyltransferase" evidence="14">
    <location>
        <begin position="43"/>
        <end position="197"/>
    </location>
</feature>
<comment type="pathway">
    <text evidence="3 13">Purine metabolism; IMP biosynthesis via salvage pathway; IMP from hypoxanthine: step 1/1.</text>
</comment>
<evidence type="ECO:0000256" key="11">
    <source>
        <dbReference type="ARBA" id="ARBA00022741"/>
    </source>
</evidence>
<name>U6G3Z5_9EIME</name>
<evidence type="ECO:0000256" key="7">
    <source>
        <dbReference type="ARBA" id="ARBA00022676"/>
    </source>
</evidence>
<sequence>MTNGQPLGSAPIVIGDDVRYSADDLLLPKQYHKYIEDIIIPNGLLMDRVEKMAYDIRKAYRNKELHCLCLLKGSRSFFSALFQHLAKLSLYDEEATCPPFFEHYLRVSSCEGTESTNRLKVVSDDLSCLKGKDVLIVEDIIDTGLTLTELDKYLQQFQPNSVRIATLTLKRTSRSNGQTADFVGFSLPDKWVIGFSFDCNQMFRDMPHVCTLSDNGRRLLGLKV</sequence>
<dbReference type="VEuPathDB" id="ToxoDB:EPH_0003930"/>
<dbReference type="GO" id="GO:0000287">
    <property type="term" value="F:magnesium ion binding"/>
    <property type="evidence" value="ECO:0007669"/>
    <property type="project" value="TreeGrafter"/>
</dbReference>
<keyword evidence="7 13" id="KW-0328">Glycosyltransferase</keyword>
<dbReference type="GO" id="GO:0004422">
    <property type="term" value="F:hypoxanthine phosphoribosyltransferase activity"/>
    <property type="evidence" value="ECO:0007669"/>
    <property type="project" value="InterPro"/>
</dbReference>
<reference evidence="15" key="1">
    <citation type="submission" date="2013-10" db="EMBL/GenBank/DDBJ databases">
        <title>Genomic analysis of the causative agents of coccidiosis in chickens.</title>
        <authorList>
            <person name="Reid A.J."/>
            <person name="Blake D."/>
            <person name="Billington K."/>
            <person name="Browne H."/>
            <person name="Dunn M."/>
            <person name="Hung S."/>
            <person name="Kawahara F."/>
            <person name="Miranda-Saavedra D."/>
            <person name="Mourier T."/>
            <person name="Nagra H."/>
            <person name="Otto T.D."/>
            <person name="Rawlings N."/>
            <person name="Sanchez A."/>
            <person name="Sanders M."/>
            <person name="Subramaniam C."/>
            <person name="Tay Y."/>
            <person name="Dear P."/>
            <person name="Doerig C."/>
            <person name="Gruber A."/>
            <person name="Parkinson J."/>
            <person name="Shirley M."/>
            <person name="Wan K.L."/>
            <person name="Berriman M."/>
            <person name="Tomley F."/>
            <person name="Pain A."/>
        </authorList>
    </citation>
    <scope>NUCLEOTIDE SEQUENCE [LARGE SCALE GENOMIC DNA]</scope>
    <source>
        <strain evidence="15">Houghton</strain>
    </source>
</reference>
<dbReference type="Gene3D" id="3.40.50.2020">
    <property type="match status" value="1"/>
</dbReference>
<evidence type="ECO:0000256" key="10">
    <source>
        <dbReference type="ARBA" id="ARBA00022726"/>
    </source>
</evidence>
<evidence type="ECO:0000259" key="14">
    <source>
        <dbReference type="Pfam" id="PF00156"/>
    </source>
</evidence>
<dbReference type="PANTHER" id="PTHR43340">
    <property type="entry name" value="HYPOXANTHINE-GUANINE PHOSPHORIBOSYLTRANSFERASE"/>
    <property type="match status" value="1"/>
</dbReference>
<dbReference type="GO" id="GO:0032264">
    <property type="term" value="P:IMP salvage"/>
    <property type="evidence" value="ECO:0007669"/>
    <property type="project" value="UniProtKB-UniPathway"/>
</dbReference>
<comment type="catalytic activity">
    <reaction evidence="13">
        <text>IMP + diphosphate = hypoxanthine + 5-phospho-alpha-D-ribose 1-diphosphate</text>
        <dbReference type="Rhea" id="RHEA:17973"/>
        <dbReference type="ChEBI" id="CHEBI:17368"/>
        <dbReference type="ChEBI" id="CHEBI:33019"/>
        <dbReference type="ChEBI" id="CHEBI:58017"/>
        <dbReference type="ChEBI" id="CHEBI:58053"/>
        <dbReference type="EC" id="2.4.2.8"/>
    </reaction>
</comment>
<organism evidence="15 16">
    <name type="scientific">Eimeria praecox</name>
    <dbReference type="NCBI Taxonomy" id="51316"/>
    <lineage>
        <taxon>Eukaryota</taxon>
        <taxon>Sar</taxon>
        <taxon>Alveolata</taxon>
        <taxon>Apicomplexa</taxon>
        <taxon>Conoidasida</taxon>
        <taxon>Coccidia</taxon>
        <taxon>Eucoccidiorida</taxon>
        <taxon>Eimeriorina</taxon>
        <taxon>Eimeriidae</taxon>
        <taxon>Eimeria</taxon>
    </lineage>
</organism>
<dbReference type="GO" id="GO:0032263">
    <property type="term" value="P:GMP salvage"/>
    <property type="evidence" value="ECO:0007669"/>
    <property type="project" value="TreeGrafter"/>
</dbReference>
<dbReference type="GO" id="GO:0005829">
    <property type="term" value="C:cytosol"/>
    <property type="evidence" value="ECO:0007669"/>
    <property type="project" value="TreeGrafter"/>
</dbReference>
<dbReference type="AlphaFoldDB" id="U6G3Z5"/>
<dbReference type="InterPro" id="IPR000836">
    <property type="entry name" value="PRTase_dom"/>
</dbReference>
<keyword evidence="16" id="KW-1185">Reference proteome</keyword>
<dbReference type="PANTHER" id="PTHR43340:SF1">
    <property type="entry name" value="HYPOXANTHINE PHOSPHORIBOSYLTRANSFERASE"/>
    <property type="match status" value="1"/>
</dbReference>
<dbReference type="OrthoDB" id="9449045at2759"/>
<dbReference type="Proteomes" id="UP000018201">
    <property type="component" value="Unassembled WGS sequence"/>
</dbReference>
<dbReference type="InterPro" id="IPR050408">
    <property type="entry name" value="HGPRT"/>
</dbReference>
<proteinExistence type="inferred from homology"/>
<evidence type="ECO:0000313" key="15">
    <source>
        <dbReference type="EMBL" id="CDI74941.1"/>
    </source>
</evidence>
<evidence type="ECO:0000256" key="4">
    <source>
        <dbReference type="ARBA" id="ARBA00008391"/>
    </source>
</evidence>
<dbReference type="InterPro" id="IPR005904">
    <property type="entry name" value="Hxn_phspho_trans"/>
</dbReference>
<dbReference type="NCBIfam" id="TIGR01203">
    <property type="entry name" value="HGPRTase"/>
    <property type="match status" value="1"/>
</dbReference>
<keyword evidence="11 13" id="KW-0547">Nucleotide-binding</keyword>
<dbReference type="UniPathway" id="UPA00591">
    <property type="reaction ID" value="UER00648"/>
</dbReference>
<dbReference type="GO" id="GO:0006178">
    <property type="term" value="P:guanine salvage"/>
    <property type="evidence" value="ECO:0007669"/>
    <property type="project" value="TreeGrafter"/>
</dbReference>
<dbReference type="SUPFAM" id="SSF53271">
    <property type="entry name" value="PRTase-like"/>
    <property type="match status" value="1"/>
</dbReference>
<reference evidence="15" key="2">
    <citation type="submission" date="2013-10" db="EMBL/GenBank/DDBJ databases">
        <authorList>
            <person name="Aslett M."/>
        </authorList>
    </citation>
    <scope>NUCLEOTIDE SEQUENCE [LARGE SCALE GENOMIC DNA]</scope>
    <source>
        <strain evidence="15">Houghton</strain>
    </source>
</reference>
<evidence type="ECO:0000256" key="6">
    <source>
        <dbReference type="ARBA" id="ARBA00022490"/>
    </source>
</evidence>
<comment type="similarity">
    <text evidence="4 13">Belongs to the purine/pyrimidine phosphoribosyltransferase family.</text>
</comment>
<keyword evidence="10 13" id="KW-0660">Purine salvage</keyword>
<keyword evidence="6 13" id="KW-0963">Cytoplasm</keyword>
<keyword evidence="12 13" id="KW-0460">Magnesium</keyword>
<dbReference type="Pfam" id="PF00156">
    <property type="entry name" value="Pribosyltran"/>
    <property type="match status" value="1"/>
</dbReference>
<evidence type="ECO:0000256" key="1">
    <source>
        <dbReference type="ARBA" id="ARBA00001946"/>
    </source>
</evidence>
<evidence type="ECO:0000256" key="2">
    <source>
        <dbReference type="ARBA" id="ARBA00004496"/>
    </source>
</evidence>
<evidence type="ECO:0000313" key="16">
    <source>
        <dbReference type="Proteomes" id="UP000018201"/>
    </source>
</evidence>
<gene>
    <name evidence="15" type="ORF">EPH_0003930</name>
</gene>
<evidence type="ECO:0000256" key="13">
    <source>
        <dbReference type="RuleBase" id="RU364099"/>
    </source>
</evidence>
<dbReference type="EMBL" id="HG690612">
    <property type="protein sequence ID" value="CDI74941.1"/>
    <property type="molecule type" value="Genomic_DNA"/>
</dbReference>
<comment type="cofactor">
    <cofactor evidence="1 13">
        <name>Mg(2+)</name>
        <dbReference type="ChEBI" id="CHEBI:18420"/>
    </cofactor>
</comment>
<keyword evidence="9 13" id="KW-0479">Metal-binding</keyword>
<protein>
    <recommendedName>
        <fullName evidence="5 13">Hypoxanthine phosphoribosyltransferase</fullName>
        <ecNumber evidence="5 13">2.4.2.8</ecNumber>
    </recommendedName>
</protein>
<accession>U6G3Z5</accession>
<dbReference type="EC" id="2.4.2.8" evidence="5 13"/>
<keyword evidence="8 13" id="KW-0808">Transferase</keyword>
<comment type="subcellular location">
    <subcellularLocation>
        <location evidence="2 13">Cytoplasm</location>
    </subcellularLocation>
</comment>
<evidence type="ECO:0000256" key="12">
    <source>
        <dbReference type="ARBA" id="ARBA00022842"/>
    </source>
</evidence>
<dbReference type="GO" id="GO:0046100">
    <property type="term" value="P:hypoxanthine metabolic process"/>
    <property type="evidence" value="ECO:0007669"/>
    <property type="project" value="TreeGrafter"/>
</dbReference>
<evidence type="ECO:0000256" key="8">
    <source>
        <dbReference type="ARBA" id="ARBA00022679"/>
    </source>
</evidence>
<dbReference type="GO" id="GO:0006166">
    <property type="term" value="P:purine ribonucleoside salvage"/>
    <property type="evidence" value="ECO:0007669"/>
    <property type="project" value="UniProtKB-KW"/>
</dbReference>
<dbReference type="CDD" id="cd06223">
    <property type="entry name" value="PRTases_typeI"/>
    <property type="match status" value="1"/>
</dbReference>
<evidence type="ECO:0000256" key="3">
    <source>
        <dbReference type="ARBA" id="ARBA00004669"/>
    </source>
</evidence>
<dbReference type="GO" id="GO:0000166">
    <property type="term" value="F:nucleotide binding"/>
    <property type="evidence" value="ECO:0007669"/>
    <property type="project" value="UniProtKB-KW"/>
</dbReference>
<evidence type="ECO:0000256" key="9">
    <source>
        <dbReference type="ARBA" id="ARBA00022723"/>
    </source>
</evidence>
<evidence type="ECO:0000256" key="5">
    <source>
        <dbReference type="ARBA" id="ARBA00011895"/>
    </source>
</evidence>
<dbReference type="InterPro" id="IPR029057">
    <property type="entry name" value="PRTase-like"/>
</dbReference>